<evidence type="ECO:0000313" key="3">
    <source>
        <dbReference type="Proteomes" id="UP000252519"/>
    </source>
</evidence>
<name>A0A368FQX5_ANCCA</name>
<proteinExistence type="predicted"/>
<protein>
    <submittedName>
        <fullName evidence="2">Uncharacterized protein</fullName>
    </submittedName>
</protein>
<gene>
    <name evidence="2" type="ORF">ANCCAN_19533</name>
</gene>
<reference evidence="2 3" key="1">
    <citation type="submission" date="2014-10" db="EMBL/GenBank/DDBJ databases">
        <title>Draft genome of the hookworm Ancylostoma caninum.</title>
        <authorList>
            <person name="Mitreva M."/>
        </authorList>
    </citation>
    <scope>NUCLEOTIDE SEQUENCE [LARGE SCALE GENOMIC DNA]</scope>
    <source>
        <strain evidence="2 3">Baltimore</strain>
    </source>
</reference>
<dbReference type="AlphaFoldDB" id="A0A368FQX5"/>
<comment type="caution">
    <text evidence="2">The sequence shown here is derived from an EMBL/GenBank/DDBJ whole genome shotgun (WGS) entry which is preliminary data.</text>
</comment>
<keyword evidence="3" id="KW-1185">Reference proteome</keyword>
<feature type="region of interest" description="Disordered" evidence="1">
    <location>
        <begin position="37"/>
        <end position="74"/>
    </location>
</feature>
<evidence type="ECO:0000256" key="1">
    <source>
        <dbReference type="SAM" id="MobiDB-lite"/>
    </source>
</evidence>
<accession>A0A368FQX5</accession>
<organism evidence="2 3">
    <name type="scientific">Ancylostoma caninum</name>
    <name type="common">Dog hookworm</name>
    <dbReference type="NCBI Taxonomy" id="29170"/>
    <lineage>
        <taxon>Eukaryota</taxon>
        <taxon>Metazoa</taxon>
        <taxon>Ecdysozoa</taxon>
        <taxon>Nematoda</taxon>
        <taxon>Chromadorea</taxon>
        <taxon>Rhabditida</taxon>
        <taxon>Rhabditina</taxon>
        <taxon>Rhabditomorpha</taxon>
        <taxon>Strongyloidea</taxon>
        <taxon>Ancylostomatidae</taxon>
        <taxon>Ancylostomatinae</taxon>
        <taxon>Ancylostoma</taxon>
    </lineage>
</organism>
<dbReference type="Proteomes" id="UP000252519">
    <property type="component" value="Unassembled WGS sequence"/>
</dbReference>
<evidence type="ECO:0000313" key="2">
    <source>
        <dbReference type="EMBL" id="RCN34621.1"/>
    </source>
</evidence>
<dbReference type="EMBL" id="JOJR01000760">
    <property type="protein sequence ID" value="RCN34621.1"/>
    <property type="molecule type" value="Genomic_DNA"/>
</dbReference>
<dbReference type="OrthoDB" id="5837893at2759"/>
<sequence>MPVATSQQYVEVPKTEQQQAMPYQPVVYGQWLQPAGEQYQENVGESDNVDSSVDTERTDPQVTTAPLPLPIQSHMGKTVLPPLSVLVNPEPMYHYSQTSPVMSSMQQQQMLQIQCHSRPLLYRPSQQYTGQQPSVDGGYCSMTQDSLRESDIAAADAQ</sequence>
<feature type="compositionally biased region" description="Polar residues" evidence="1">
    <location>
        <begin position="39"/>
        <end position="52"/>
    </location>
</feature>